<keyword evidence="2" id="KW-1185">Reference proteome</keyword>
<dbReference type="Proteomes" id="UP000054010">
    <property type="component" value="Unassembled WGS sequence"/>
</dbReference>
<gene>
    <name evidence="1" type="ORF">OSCT_0383</name>
</gene>
<dbReference type="HOGENOM" id="CLU_911791_0_0_0"/>
<evidence type="ECO:0000313" key="2">
    <source>
        <dbReference type="Proteomes" id="UP000054010"/>
    </source>
</evidence>
<sequence>MWIFIRFGGAKDADLVFVPAGRTLDNQPADTSPEIVHVDTGGGRFDHHHTADTTLSAAELVRREFAPNDAVLQRLVDQVTRLDHAEAYPGRQPIFFNINDLIAGYNALYPNRPHHVAQAMLANFDAWYEHEARQLRLERAFARRLEFETRWGLGIAMQSDDGASSRLAYSHGAVLYAYRDRRGYMGVAAQQRSTVDLEGVYHDLQRVDAEADWYLHPSHRLLLCGTPKAPPQHCSNLSLEELVGLLKAGCPRARR</sequence>
<accession>E1IAN2</accession>
<proteinExistence type="predicted"/>
<name>E1IAN2_9CHLR</name>
<dbReference type="EMBL" id="ADVR01000005">
    <property type="protein sequence ID" value="EFO81806.1"/>
    <property type="molecule type" value="Genomic_DNA"/>
</dbReference>
<protein>
    <submittedName>
        <fullName evidence="1">Uncharacterized protein</fullName>
    </submittedName>
</protein>
<dbReference type="AlphaFoldDB" id="E1IAN2"/>
<evidence type="ECO:0000313" key="1">
    <source>
        <dbReference type="EMBL" id="EFO81806.1"/>
    </source>
</evidence>
<organism evidence="1 2">
    <name type="scientific">Oscillochloris trichoides DG-6</name>
    <dbReference type="NCBI Taxonomy" id="765420"/>
    <lineage>
        <taxon>Bacteria</taxon>
        <taxon>Bacillati</taxon>
        <taxon>Chloroflexota</taxon>
        <taxon>Chloroflexia</taxon>
        <taxon>Chloroflexales</taxon>
        <taxon>Chloroflexineae</taxon>
        <taxon>Oscillochloridaceae</taxon>
        <taxon>Oscillochloris</taxon>
    </lineage>
</organism>
<comment type="caution">
    <text evidence="1">The sequence shown here is derived from an EMBL/GenBank/DDBJ whole genome shotgun (WGS) entry which is preliminary data.</text>
</comment>
<dbReference type="eggNOG" id="ENOG5033TAW">
    <property type="taxonomic scope" value="Bacteria"/>
</dbReference>
<reference evidence="1 2" key="1">
    <citation type="journal article" date="2011" name="J. Bacteriol.">
        <title>Draft genome sequence of the anoxygenic filamentous phototrophic bacterium Oscillochloris trichoides subsp. DG-6.</title>
        <authorList>
            <person name="Kuznetsov B.B."/>
            <person name="Ivanovsky R.N."/>
            <person name="Keppen O.I."/>
            <person name="Sukhacheva M.V."/>
            <person name="Bumazhkin B.K."/>
            <person name="Patutina E.O."/>
            <person name="Beletsky A.V."/>
            <person name="Mardanov A.V."/>
            <person name="Baslerov R.V."/>
            <person name="Panteleeva A.N."/>
            <person name="Kolganova T.V."/>
            <person name="Ravin N.V."/>
            <person name="Skryabin K.G."/>
        </authorList>
    </citation>
    <scope>NUCLEOTIDE SEQUENCE [LARGE SCALE GENOMIC DNA]</scope>
    <source>
        <strain evidence="1 2">DG-6</strain>
    </source>
</reference>